<dbReference type="EMBL" id="QTSX02007161">
    <property type="protein sequence ID" value="KAJ9050310.1"/>
    <property type="molecule type" value="Genomic_DNA"/>
</dbReference>
<reference evidence="1" key="1">
    <citation type="submission" date="2022-04" db="EMBL/GenBank/DDBJ databases">
        <title>Genome of the entomopathogenic fungus Entomophthora muscae.</title>
        <authorList>
            <person name="Elya C."/>
            <person name="Lovett B.R."/>
            <person name="Lee E."/>
            <person name="Macias A.M."/>
            <person name="Hajek A.E."/>
            <person name="De Bivort B.L."/>
            <person name="Kasson M.T."/>
            <person name="De Fine Licht H.H."/>
            <person name="Stajich J.E."/>
        </authorList>
    </citation>
    <scope>NUCLEOTIDE SEQUENCE</scope>
    <source>
        <strain evidence="1">Berkeley</strain>
    </source>
</reference>
<evidence type="ECO:0000313" key="2">
    <source>
        <dbReference type="Proteomes" id="UP001165960"/>
    </source>
</evidence>
<dbReference type="Proteomes" id="UP001165960">
    <property type="component" value="Unassembled WGS sequence"/>
</dbReference>
<protein>
    <submittedName>
        <fullName evidence="1">Uncharacterized protein</fullName>
    </submittedName>
</protein>
<comment type="caution">
    <text evidence="1">The sequence shown here is derived from an EMBL/GenBank/DDBJ whole genome shotgun (WGS) entry which is preliminary data.</text>
</comment>
<proteinExistence type="predicted"/>
<sequence length="309" mass="34314">MLKSYISFKGFKLNFVINYGLDREKIKAFFFPSPQFTRLLSTNVKEAPKFCYLERLNDADKGIAVLVLNRPAARNAISVDFLRQFQSSIDEVRFDPDIRVLVVRSLVERVFCAGADLKERATMSPKQVVRFLSDLRKSFCNLESLPQPTIATIDGAALGGGLEMALCCDMRVAGKNALLGLPETKLAIIPGAGGTQRLSRLIGLSKAKELIFTARILNSEKALQLGLLNSISETENSYDTALDLAREILPQGPIAIRMAKLALDSGYQLDKASALDVEQMCYTQVIPTQDRLEGLRAFKEKRKPIYRGC</sequence>
<organism evidence="1 2">
    <name type="scientific">Entomophthora muscae</name>
    <dbReference type="NCBI Taxonomy" id="34485"/>
    <lineage>
        <taxon>Eukaryota</taxon>
        <taxon>Fungi</taxon>
        <taxon>Fungi incertae sedis</taxon>
        <taxon>Zoopagomycota</taxon>
        <taxon>Entomophthoromycotina</taxon>
        <taxon>Entomophthoromycetes</taxon>
        <taxon>Entomophthorales</taxon>
        <taxon>Entomophthoraceae</taxon>
        <taxon>Entomophthora</taxon>
    </lineage>
</organism>
<gene>
    <name evidence="1" type="ORF">DSO57_1015527</name>
</gene>
<keyword evidence="2" id="KW-1185">Reference proteome</keyword>
<evidence type="ECO:0000313" key="1">
    <source>
        <dbReference type="EMBL" id="KAJ9050310.1"/>
    </source>
</evidence>
<accession>A0ACC2RJN9</accession>
<name>A0ACC2RJN9_9FUNG</name>